<evidence type="ECO:0000256" key="1">
    <source>
        <dbReference type="ARBA" id="ARBA00006479"/>
    </source>
</evidence>
<evidence type="ECO:0000313" key="3">
    <source>
        <dbReference type="Proteomes" id="UP000483035"/>
    </source>
</evidence>
<dbReference type="EMBL" id="WUEY01000008">
    <property type="protein sequence ID" value="NEI71684.1"/>
    <property type="molecule type" value="Genomic_DNA"/>
</dbReference>
<dbReference type="PANTHER" id="PTHR18964">
    <property type="entry name" value="ROK (REPRESSOR, ORF, KINASE) FAMILY"/>
    <property type="match status" value="1"/>
</dbReference>
<evidence type="ECO:0000313" key="2">
    <source>
        <dbReference type="EMBL" id="NEI71684.1"/>
    </source>
</evidence>
<reference evidence="2 3" key="1">
    <citation type="submission" date="2019-12" db="EMBL/GenBank/DDBJ databases">
        <title>Rhizobium genotypes associated with high levels of biological nitrogen fixation by grain legumes in a temperate-maritime cropping system.</title>
        <authorList>
            <person name="Maluk M."/>
            <person name="Francesc Ferrando Molina F."/>
            <person name="Lopez Del Egido L."/>
            <person name="Lafos M."/>
            <person name="Langarica-Fuentes A."/>
            <person name="Gebre Yohannes G."/>
            <person name="Young M.W."/>
            <person name="Martin P."/>
            <person name="Gantlett R."/>
            <person name="Kenicer G."/>
            <person name="Hawes C."/>
            <person name="Begg G.S."/>
            <person name="Quilliam R.S."/>
            <person name="Squire G.R."/>
            <person name="Poole P.S."/>
            <person name="Young P.W."/>
            <person name="Iannetta P.M."/>
            <person name="James E.K."/>
        </authorList>
    </citation>
    <scope>NUCLEOTIDE SEQUENCE [LARGE SCALE GENOMIC DNA]</scope>
    <source>
        <strain evidence="2 3">JHI1118</strain>
    </source>
</reference>
<comment type="similarity">
    <text evidence="1">Belongs to the ROK (NagC/XylR) family.</text>
</comment>
<sequence length="403" mass="43133">MSTAWQQTEIDAPPLTESARAVLRTIASSGPATRPQLSAALMFSKPTMSAAVSELERYDLLAPAGINRGSVGRTSVTYGLGPKAGFVMGIDCGTTHINAIARGLDGATLGAVEMPFTDKSADERFLLIEEVVARLFSQFEARSTPLRAIAIALPNIISASLERMFGRETLIPVLERLQSAYGAPVLLENNVNCAALAEYHEGSAKHYSFAIYMQIGVKTGMGIVLEGRLFRGFKGGAGEIGHLPFPWSEREQPRWQQVETYMGSAALLERAAARWPDDEGTPPKSTSELFARVEQSPTARAIVEQHARDVGNLAAACVSVLDPQLIVLGGGVGQNPQLLAGVRDVVKELCWPVEVVNGQLSNQATVLGAVRLAIDFAMARLLGEEGKTAFLYPSALTADQISI</sequence>
<dbReference type="SUPFAM" id="SSF53067">
    <property type="entry name" value="Actin-like ATPase domain"/>
    <property type="match status" value="1"/>
</dbReference>
<dbReference type="Proteomes" id="UP000483035">
    <property type="component" value="Unassembled WGS sequence"/>
</dbReference>
<dbReference type="InterPro" id="IPR036390">
    <property type="entry name" value="WH_DNA-bd_sf"/>
</dbReference>
<dbReference type="Pfam" id="PF00480">
    <property type="entry name" value="ROK"/>
    <property type="match status" value="1"/>
</dbReference>
<comment type="caution">
    <text evidence="2">The sequence shown here is derived from an EMBL/GenBank/DDBJ whole genome shotgun (WGS) entry which is preliminary data.</text>
</comment>
<dbReference type="InterPro" id="IPR036388">
    <property type="entry name" value="WH-like_DNA-bd_sf"/>
</dbReference>
<dbReference type="Gene3D" id="1.10.10.10">
    <property type="entry name" value="Winged helix-like DNA-binding domain superfamily/Winged helix DNA-binding domain"/>
    <property type="match status" value="1"/>
</dbReference>
<dbReference type="SUPFAM" id="SSF46785">
    <property type="entry name" value="Winged helix' DNA-binding domain"/>
    <property type="match status" value="1"/>
</dbReference>
<proteinExistence type="inferred from homology"/>
<organism evidence="2 3">
    <name type="scientific">Rhizobium lusitanum</name>
    <dbReference type="NCBI Taxonomy" id="293958"/>
    <lineage>
        <taxon>Bacteria</taxon>
        <taxon>Pseudomonadati</taxon>
        <taxon>Pseudomonadota</taxon>
        <taxon>Alphaproteobacteria</taxon>
        <taxon>Hyphomicrobiales</taxon>
        <taxon>Rhizobiaceae</taxon>
        <taxon>Rhizobium/Agrobacterium group</taxon>
        <taxon>Rhizobium</taxon>
    </lineage>
</organism>
<dbReference type="RefSeq" id="WP_163988272.1">
    <property type="nucleotide sequence ID" value="NZ_WUEY01000008.1"/>
</dbReference>
<dbReference type="PANTHER" id="PTHR18964:SF149">
    <property type="entry name" value="BIFUNCTIONAL UDP-N-ACETYLGLUCOSAMINE 2-EPIMERASE_N-ACETYLMANNOSAMINE KINASE"/>
    <property type="match status" value="1"/>
</dbReference>
<gene>
    <name evidence="2" type="ORF">GR212_19045</name>
</gene>
<dbReference type="InterPro" id="IPR043129">
    <property type="entry name" value="ATPase_NBD"/>
</dbReference>
<dbReference type="InterPro" id="IPR000600">
    <property type="entry name" value="ROK"/>
</dbReference>
<dbReference type="Gene3D" id="3.30.420.40">
    <property type="match status" value="2"/>
</dbReference>
<dbReference type="AlphaFoldDB" id="A0A6L9U8D2"/>
<protein>
    <submittedName>
        <fullName evidence="2">ROK family protein</fullName>
    </submittedName>
</protein>
<name>A0A6L9U8D2_9HYPH</name>
<accession>A0A6L9U8D2</accession>